<evidence type="ECO:0000313" key="2">
    <source>
        <dbReference type="EMBL" id="MPC79356.1"/>
    </source>
</evidence>
<comment type="caution">
    <text evidence="2">The sequence shown here is derived from an EMBL/GenBank/DDBJ whole genome shotgun (WGS) entry which is preliminary data.</text>
</comment>
<dbReference type="AlphaFoldDB" id="A0A5B7IBR4"/>
<keyword evidence="1" id="KW-0175">Coiled coil</keyword>
<organism evidence="2 3">
    <name type="scientific">Portunus trituberculatus</name>
    <name type="common">Swimming crab</name>
    <name type="synonym">Neptunus trituberculatus</name>
    <dbReference type="NCBI Taxonomy" id="210409"/>
    <lineage>
        <taxon>Eukaryota</taxon>
        <taxon>Metazoa</taxon>
        <taxon>Ecdysozoa</taxon>
        <taxon>Arthropoda</taxon>
        <taxon>Crustacea</taxon>
        <taxon>Multicrustacea</taxon>
        <taxon>Malacostraca</taxon>
        <taxon>Eumalacostraca</taxon>
        <taxon>Eucarida</taxon>
        <taxon>Decapoda</taxon>
        <taxon>Pleocyemata</taxon>
        <taxon>Brachyura</taxon>
        <taxon>Eubrachyura</taxon>
        <taxon>Portunoidea</taxon>
        <taxon>Portunidae</taxon>
        <taxon>Portuninae</taxon>
        <taxon>Portunus</taxon>
    </lineage>
</organism>
<evidence type="ECO:0000313" key="3">
    <source>
        <dbReference type="Proteomes" id="UP000324222"/>
    </source>
</evidence>
<accession>A0A5B7IBR4</accession>
<evidence type="ECO:0000256" key="1">
    <source>
        <dbReference type="SAM" id="Coils"/>
    </source>
</evidence>
<keyword evidence="3" id="KW-1185">Reference proteome</keyword>
<dbReference type="InterPro" id="IPR004244">
    <property type="entry name" value="Transposase_22"/>
</dbReference>
<dbReference type="EMBL" id="VSRR010050911">
    <property type="protein sequence ID" value="MPC79356.1"/>
    <property type="molecule type" value="Genomic_DNA"/>
</dbReference>
<protein>
    <submittedName>
        <fullName evidence="2">Uncharacterized protein</fullName>
    </submittedName>
</protein>
<reference evidence="2 3" key="1">
    <citation type="submission" date="2019-05" db="EMBL/GenBank/DDBJ databases">
        <title>Another draft genome of Portunus trituberculatus and its Hox gene families provides insights of decapod evolution.</title>
        <authorList>
            <person name="Jeong J.-H."/>
            <person name="Song I."/>
            <person name="Kim S."/>
            <person name="Choi T."/>
            <person name="Kim D."/>
            <person name="Ryu S."/>
            <person name="Kim W."/>
        </authorList>
    </citation>
    <scope>NUCLEOTIDE SEQUENCE [LARGE SCALE GENOMIC DNA]</scope>
    <source>
        <tissue evidence="2">Muscle</tissue>
    </source>
</reference>
<dbReference type="OrthoDB" id="6380783at2759"/>
<feature type="coiled-coil region" evidence="1">
    <location>
        <begin position="12"/>
        <end position="53"/>
    </location>
</feature>
<gene>
    <name evidence="2" type="ORF">E2C01_073879</name>
</gene>
<dbReference type="Gene3D" id="3.30.70.1820">
    <property type="entry name" value="L1 transposable element, RRM domain"/>
    <property type="match status" value="1"/>
</dbReference>
<proteinExistence type="predicted"/>
<dbReference type="PANTHER" id="PTHR11505">
    <property type="entry name" value="L1 TRANSPOSABLE ELEMENT-RELATED"/>
    <property type="match status" value="1"/>
</dbReference>
<dbReference type="Proteomes" id="UP000324222">
    <property type="component" value="Unassembled WGS sequence"/>
</dbReference>
<name>A0A5B7IBR4_PORTR</name>
<sequence length="189" mass="21758">METKIGDLTGNLEFSHAKISDLEAEAKTLRKSEQEHKTVIEALKTRVEDLEQRTNYQEDYSRRDNIRITGIKETPNGEIWEQTAELVSTLLKDKLQLPPMKLQRVHRVGLPGRSALRTIVARFEHFCDRETAMGNARKSKGTGIYFNKDLCPASQEIVKNQSLLLKQARPEGKIAYFKHIRLIIKERTN</sequence>